<keyword evidence="3" id="KW-1185">Reference proteome</keyword>
<evidence type="ECO:0000256" key="1">
    <source>
        <dbReference type="SAM" id="MobiDB-lite"/>
    </source>
</evidence>
<evidence type="ECO:0000313" key="2">
    <source>
        <dbReference type="EMBL" id="KYN13341.1"/>
    </source>
</evidence>
<dbReference type="AlphaFoldDB" id="A0A195DKG4"/>
<name>A0A195DKG4_9HYME</name>
<evidence type="ECO:0000313" key="3">
    <source>
        <dbReference type="Proteomes" id="UP000078492"/>
    </source>
</evidence>
<accession>A0A195DKG4</accession>
<feature type="compositionally biased region" description="Acidic residues" evidence="1">
    <location>
        <begin position="35"/>
        <end position="74"/>
    </location>
</feature>
<gene>
    <name evidence="2" type="ORF">ALC57_14354</name>
</gene>
<reference evidence="2 3" key="1">
    <citation type="submission" date="2015-09" db="EMBL/GenBank/DDBJ databases">
        <title>Trachymyrmex cornetzi WGS genome.</title>
        <authorList>
            <person name="Nygaard S."/>
            <person name="Hu H."/>
            <person name="Boomsma J."/>
            <person name="Zhang G."/>
        </authorList>
    </citation>
    <scope>NUCLEOTIDE SEQUENCE [LARGE SCALE GENOMIC DNA]</scope>
    <source>
        <strain evidence="2">Tcor2-1</strain>
        <tissue evidence="2">Whole body</tissue>
    </source>
</reference>
<proteinExistence type="predicted"/>
<organism evidence="2 3">
    <name type="scientific">Trachymyrmex cornetzi</name>
    <dbReference type="NCBI Taxonomy" id="471704"/>
    <lineage>
        <taxon>Eukaryota</taxon>
        <taxon>Metazoa</taxon>
        <taxon>Ecdysozoa</taxon>
        <taxon>Arthropoda</taxon>
        <taxon>Hexapoda</taxon>
        <taxon>Insecta</taxon>
        <taxon>Pterygota</taxon>
        <taxon>Neoptera</taxon>
        <taxon>Endopterygota</taxon>
        <taxon>Hymenoptera</taxon>
        <taxon>Apocrita</taxon>
        <taxon>Aculeata</taxon>
        <taxon>Formicoidea</taxon>
        <taxon>Formicidae</taxon>
        <taxon>Myrmicinae</taxon>
        <taxon>Trachymyrmex</taxon>
    </lineage>
</organism>
<dbReference type="EMBL" id="KQ980765">
    <property type="protein sequence ID" value="KYN13341.1"/>
    <property type="molecule type" value="Genomic_DNA"/>
</dbReference>
<sequence length="149" mass="16913">YVPRREDYSSSPIPLQRAICLRHDDASRMQMQQTLEDEDDNDEDNDDDDDDDDEDDEDDEDDDDEAVDDDDEDHVDASSAATAPDVEYARSRRTLVLGYVTAHETNISELSGVCDKLRLHVSSQTFSRLLSLPFSFSFSVSAVQFLGRR</sequence>
<feature type="non-terminal residue" evidence="2">
    <location>
        <position position="1"/>
    </location>
</feature>
<dbReference type="STRING" id="471704.A0A195DKG4"/>
<protein>
    <recommendedName>
        <fullName evidence="4">Replicase polyprotein 1a</fullName>
    </recommendedName>
</protein>
<dbReference type="Proteomes" id="UP000078492">
    <property type="component" value="Unassembled WGS sequence"/>
</dbReference>
<evidence type="ECO:0008006" key="4">
    <source>
        <dbReference type="Google" id="ProtNLM"/>
    </source>
</evidence>
<feature type="region of interest" description="Disordered" evidence="1">
    <location>
        <begin position="1"/>
        <end position="86"/>
    </location>
</feature>